<protein>
    <recommendedName>
        <fullName evidence="3">CobB/CobQ-like glutamine amidotransferase domain-containing protein</fullName>
    </recommendedName>
</protein>
<reference evidence="1 2" key="1">
    <citation type="submission" date="2019-08" db="EMBL/GenBank/DDBJ databases">
        <title>In-depth cultivation of the pig gut microbiome towards novel bacterial diversity and tailored functional studies.</title>
        <authorList>
            <person name="Wylensek D."/>
            <person name="Hitch T.C.A."/>
            <person name="Clavel T."/>
        </authorList>
    </citation>
    <scope>NUCLEOTIDE SEQUENCE [LARGE SCALE GENOMIC DNA]</scope>
    <source>
        <strain evidence="1 2">WCA-MUC-591-APC-4B</strain>
    </source>
</reference>
<dbReference type="EMBL" id="VUNA01000002">
    <property type="protein sequence ID" value="MST70075.1"/>
    <property type="molecule type" value="Genomic_DNA"/>
</dbReference>
<dbReference type="AlphaFoldDB" id="A0A6N7XJ43"/>
<evidence type="ECO:0000313" key="1">
    <source>
        <dbReference type="EMBL" id="MST70075.1"/>
    </source>
</evidence>
<proteinExistence type="predicted"/>
<organism evidence="1 2">
    <name type="scientific">Mogibacterium kristiansenii</name>
    <dbReference type="NCBI Taxonomy" id="2606708"/>
    <lineage>
        <taxon>Bacteria</taxon>
        <taxon>Bacillati</taxon>
        <taxon>Bacillota</taxon>
        <taxon>Clostridia</taxon>
        <taxon>Peptostreptococcales</taxon>
        <taxon>Anaerovoracaceae</taxon>
        <taxon>Mogibacterium</taxon>
    </lineage>
</organism>
<dbReference type="Proteomes" id="UP000469424">
    <property type="component" value="Unassembled WGS sequence"/>
</dbReference>
<comment type="caution">
    <text evidence="1">The sequence shown here is derived from an EMBL/GenBank/DDBJ whole genome shotgun (WGS) entry which is preliminary data.</text>
</comment>
<keyword evidence="2" id="KW-1185">Reference proteome</keyword>
<sequence>MNKLNITWCWPDILNLHGDRGNVMALVRIAEKMGLEAEVHKVVNFGDEIDLDNTDILLLNPGEFKSCEYIVNAFSRIKEDLDDYIYRGGVILAVGTTGASFGKTIRKLDGTAVTGLGYLDMECRERDSIVGDDLICKMRETGFDLNGSQIQVMDTFLNGDIALGDVEYGYGNCSYEDRREGARTENLIFTNMLGPVLVKNPWLAQELILWAMSSKGVMNLLKPDEGEFELERKSLECVRRYNQTKQNK</sequence>
<evidence type="ECO:0000313" key="2">
    <source>
        <dbReference type="Proteomes" id="UP000469424"/>
    </source>
</evidence>
<gene>
    <name evidence="1" type="ORF">FYJ65_01770</name>
</gene>
<evidence type="ECO:0008006" key="3">
    <source>
        <dbReference type="Google" id="ProtNLM"/>
    </source>
</evidence>
<dbReference type="RefSeq" id="WP_154553635.1">
    <property type="nucleotide sequence ID" value="NZ_VUNA01000002.1"/>
</dbReference>
<accession>A0A6N7XJ43</accession>
<name>A0A6N7XJ43_9FIRM</name>